<dbReference type="EMBL" id="FOSG01000028">
    <property type="protein sequence ID" value="SFL82376.1"/>
    <property type="molecule type" value="Genomic_DNA"/>
</dbReference>
<name>A0A1I4KUR6_9ACTN</name>
<protein>
    <recommendedName>
        <fullName evidence="4">Ribbon-helix-helix protein, copG family</fullName>
    </recommendedName>
</protein>
<proteinExistence type="predicted"/>
<reference evidence="3" key="1">
    <citation type="submission" date="2016-10" db="EMBL/GenBank/DDBJ databases">
        <authorList>
            <person name="Varghese N."/>
            <person name="Submissions S."/>
        </authorList>
    </citation>
    <scope>NUCLEOTIDE SEQUENCE [LARGE SCALE GENOMIC DNA]</scope>
    <source>
        <strain evidence="3">PL19</strain>
    </source>
</reference>
<evidence type="ECO:0000313" key="2">
    <source>
        <dbReference type="EMBL" id="SFL82376.1"/>
    </source>
</evidence>
<gene>
    <name evidence="2" type="ORF">SAMN05192584_12837</name>
</gene>
<evidence type="ECO:0000313" key="3">
    <source>
        <dbReference type="Proteomes" id="UP000198928"/>
    </source>
</evidence>
<organism evidence="2 3">
    <name type="scientific">Streptomyces pini</name>
    <dbReference type="NCBI Taxonomy" id="1520580"/>
    <lineage>
        <taxon>Bacteria</taxon>
        <taxon>Bacillati</taxon>
        <taxon>Actinomycetota</taxon>
        <taxon>Actinomycetes</taxon>
        <taxon>Kitasatosporales</taxon>
        <taxon>Streptomycetaceae</taxon>
        <taxon>Streptomyces</taxon>
    </lineage>
</organism>
<keyword evidence="3" id="KW-1185">Reference proteome</keyword>
<accession>A0A1I4KUR6</accession>
<evidence type="ECO:0008006" key="4">
    <source>
        <dbReference type="Google" id="ProtNLM"/>
    </source>
</evidence>
<feature type="region of interest" description="Disordered" evidence="1">
    <location>
        <begin position="94"/>
        <end position="114"/>
    </location>
</feature>
<evidence type="ECO:0000256" key="1">
    <source>
        <dbReference type="SAM" id="MobiDB-lite"/>
    </source>
</evidence>
<dbReference type="Proteomes" id="UP000198928">
    <property type="component" value="Unassembled WGS sequence"/>
</dbReference>
<sequence>MDTASTRGKRLARKPAAKTSGRNAAAPVLGPSKLAQVRLRSDEVEALQEVMRTLHLDSTSDALREGLRLLAREAAEVGATEEIRAFYQGQAAPLPEGVAEPSEAELAAADETQW</sequence>
<dbReference type="AlphaFoldDB" id="A0A1I4KUR6"/>
<feature type="region of interest" description="Disordered" evidence="1">
    <location>
        <begin position="1"/>
        <end position="29"/>
    </location>
</feature>
<feature type="compositionally biased region" description="Basic residues" evidence="1">
    <location>
        <begin position="7"/>
        <end position="16"/>
    </location>
</feature>